<gene>
    <name evidence="1" type="ORF">DPMN_134693</name>
</gene>
<proteinExistence type="predicted"/>
<evidence type="ECO:0000313" key="1">
    <source>
        <dbReference type="EMBL" id="KAH3806372.1"/>
    </source>
</evidence>
<reference evidence="1" key="1">
    <citation type="journal article" date="2019" name="bioRxiv">
        <title>The Genome of the Zebra Mussel, Dreissena polymorpha: A Resource for Invasive Species Research.</title>
        <authorList>
            <person name="McCartney M.A."/>
            <person name="Auch B."/>
            <person name="Kono T."/>
            <person name="Mallez S."/>
            <person name="Zhang Y."/>
            <person name="Obille A."/>
            <person name="Becker A."/>
            <person name="Abrahante J.E."/>
            <person name="Garbe J."/>
            <person name="Badalamenti J.P."/>
            <person name="Herman A."/>
            <person name="Mangelson H."/>
            <person name="Liachko I."/>
            <person name="Sullivan S."/>
            <person name="Sone E.D."/>
            <person name="Koren S."/>
            <person name="Silverstein K.A.T."/>
            <person name="Beckman K.B."/>
            <person name="Gohl D.M."/>
        </authorList>
    </citation>
    <scope>NUCLEOTIDE SEQUENCE</scope>
    <source>
        <strain evidence="1">Duluth1</strain>
        <tissue evidence="1">Whole animal</tissue>
    </source>
</reference>
<dbReference type="EMBL" id="JAIWYP010000006">
    <property type="protein sequence ID" value="KAH3806372.1"/>
    <property type="molecule type" value="Genomic_DNA"/>
</dbReference>
<sequence length="71" mass="8019">MTQMFQSLKQYDNVYHRGVHSPTTQDFAVEVVAVILPPTVNMAQRKREIMAECVIYSYAVHKGLSGTTLFA</sequence>
<keyword evidence="2" id="KW-1185">Reference proteome</keyword>
<dbReference type="AlphaFoldDB" id="A0A9D4G2H3"/>
<name>A0A9D4G2H3_DREPO</name>
<protein>
    <submittedName>
        <fullName evidence="1">Uncharacterized protein</fullName>
    </submittedName>
</protein>
<organism evidence="1 2">
    <name type="scientific">Dreissena polymorpha</name>
    <name type="common">Zebra mussel</name>
    <name type="synonym">Mytilus polymorpha</name>
    <dbReference type="NCBI Taxonomy" id="45954"/>
    <lineage>
        <taxon>Eukaryota</taxon>
        <taxon>Metazoa</taxon>
        <taxon>Spiralia</taxon>
        <taxon>Lophotrochozoa</taxon>
        <taxon>Mollusca</taxon>
        <taxon>Bivalvia</taxon>
        <taxon>Autobranchia</taxon>
        <taxon>Heteroconchia</taxon>
        <taxon>Euheterodonta</taxon>
        <taxon>Imparidentia</taxon>
        <taxon>Neoheterodontei</taxon>
        <taxon>Myida</taxon>
        <taxon>Dreissenoidea</taxon>
        <taxon>Dreissenidae</taxon>
        <taxon>Dreissena</taxon>
    </lineage>
</organism>
<dbReference type="Proteomes" id="UP000828390">
    <property type="component" value="Unassembled WGS sequence"/>
</dbReference>
<reference evidence="1" key="2">
    <citation type="submission" date="2020-11" db="EMBL/GenBank/DDBJ databases">
        <authorList>
            <person name="McCartney M.A."/>
            <person name="Auch B."/>
            <person name="Kono T."/>
            <person name="Mallez S."/>
            <person name="Becker A."/>
            <person name="Gohl D.M."/>
            <person name="Silverstein K.A.T."/>
            <person name="Koren S."/>
            <person name="Bechman K.B."/>
            <person name="Herman A."/>
            <person name="Abrahante J.E."/>
            <person name="Garbe J."/>
        </authorList>
    </citation>
    <scope>NUCLEOTIDE SEQUENCE</scope>
    <source>
        <strain evidence="1">Duluth1</strain>
        <tissue evidence="1">Whole animal</tissue>
    </source>
</reference>
<accession>A0A9D4G2H3</accession>
<comment type="caution">
    <text evidence="1">The sequence shown here is derived from an EMBL/GenBank/DDBJ whole genome shotgun (WGS) entry which is preliminary data.</text>
</comment>
<evidence type="ECO:0000313" key="2">
    <source>
        <dbReference type="Proteomes" id="UP000828390"/>
    </source>
</evidence>